<accession>R8BAG3</accession>
<dbReference type="PANTHER" id="PTHR42048">
    <property type="entry name" value="ARS-BINDING PROTEIN 2"/>
    <property type="match status" value="1"/>
</dbReference>
<dbReference type="Proteomes" id="UP000014074">
    <property type="component" value="Unassembled WGS sequence"/>
</dbReference>
<dbReference type="eggNOG" id="ENOG502QV85">
    <property type="taxonomic scope" value="Eukaryota"/>
</dbReference>
<reference evidence="3" key="1">
    <citation type="journal article" date="2013" name="Genome Announc.">
        <title>Draft genome sequence of the ascomycete Phaeoacremonium aleophilum strain UCR-PA7, a causal agent of the esca disease complex in grapevines.</title>
        <authorList>
            <person name="Blanco-Ulate B."/>
            <person name="Rolshausen P."/>
            <person name="Cantu D."/>
        </authorList>
    </citation>
    <scope>NUCLEOTIDE SEQUENCE [LARGE SCALE GENOMIC DNA]</scope>
    <source>
        <strain evidence="3">UCR-PA7</strain>
    </source>
</reference>
<sequence length="288" mass="32525">MGLVQTEAAQQPHDPRPPRSRLSLQVPQRIGGEVRLATPPPVVMVNGQATPTTINMGMEQSSTTYVDYSSMDMFGQPAVDAADPFTGLGPSDDTSQPGLHFQNPNDRTNMDEVESLFIYEIVSADWYDSKNNRIPPCSVDEAAAIVAQVLENVMRKASTRETFLINIAALTGGTIMKTTTRLQCYRLQETAEETHYMCRWELRLGDIRGQFSMRETLRHDRWKRPDTDEESINLGADDGTVPMDESAAHWQQKFRNVLDVLKKKDEELAAIRRNIMQSINVKRPEDIR</sequence>
<dbReference type="HOGENOM" id="CLU_967045_0_0_1"/>
<gene>
    <name evidence="2" type="ORF">UCRPA7_8266</name>
</gene>
<dbReference type="GeneID" id="19329101"/>
<dbReference type="AlphaFoldDB" id="R8BAG3"/>
<dbReference type="EMBL" id="KB933350">
    <property type="protein sequence ID" value="EON96267.1"/>
    <property type="molecule type" value="Genomic_DNA"/>
</dbReference>
<dbReference type="GO" id="GO:0003688">
    <property type="term" value="F:DNA replication origin binding"/>
    <property type="evidence" value="ECO:0007669"/>
    <property type="project" value="TreeGrafter"/>
</dbReference>
<dbReference type="RefSeq" id="XP_007918974.1">
    <property type="nucleotide sequence ID" value="XM_007920783.1"/>
</dbReference>
<protein>
    <submittedName>
        <fullName evidence="2">Putative ars binding protein 2 protein</fullName>
    </submittedName>
</protein>
<evidence type="ECO:0000256" key="1">
    <source>
        <dbReference type="SAM" id="MobiDB-lite"/>
    </source>
</evidence>
<evidence type="ECO:0000313" key="3">
    <source>
        <dbReference type="Proteomes" id="UP000014074"/>
    </source>
</evidence>
<dbReference type="PANTHER" id="PTHR42048:SF1">
    <property type="entry name" value="ARS-BINDING PROTEIN 2"/>
    <property type="match status" value="1"/>
</dbReference>
<organism evidence="2 3">
    <name type="scientific">Phaeoacremonium minimum (strain UCR-PA7)</name>
    <name type="common">Esca disease fungus</name>
    <name type="synonym">Togninia minima</name>
    <dbReference type="NCBI Taxonomy" id="1286976"/>
    <lineage>
        <taxon>Eukaryota</taxon>
        <taxon>Fungi</taxon>
        <taxon>Dikarya</taxon>
        <taxon>Ascomycota</taxon>
        <taxon>Pezizomycotina</taxon>
        <taxon>Sordariomycetes</taxon>
        <taxon>Sordariomycetidae</taxon>
        <taxon>Togniniales</taxon>
        <taxon>Togniniaceae</taxon>
        <taxon>Phaeoacremonium</taxon>
    </lineage>
</organism>
<proteinExistence type="predicted"/>
<dbReference type="OrthoDB" id="2104370at2759"/>
<dbReference type="KEGG" id="tmn:UCRPA7_8266"/>
<evidence type="ECO:0000313" key="2">
    <source>
        <dbReference type="EMBL" id="EON96267.1"/>
    </source>
</evidence>
<keyword evidence="3" id="KW-1185">Reference proteome</keyword>
<dbReference type="InterPro" id="IPR018562">
    <property type="entry name" value="ARS-binding_2"/>
</dbReference>
<name>R8BAG3_PHAM7</name>
<feature type="region of interest" description="Disordered" evidence="1">
    <location>
        <begin position="1"/>
        <end position="23"/>
    </location>
</feature>